<dbReference type="AlphaFoldDB" id="M2Q140"/>
<dbReference type="EMBL" id="KB446048">
    <property type="protein sequence ID" value="EMD30523.1"/>
    <property type="molecule type" value="Genomic_DNA"/>
</dbReference>
<evidence type="ECO:0000313" key="3">
    <source>
        <dbReference type="Proteomes" id="UP000016930"/>
    </source>
</evidence>
<name>M2Q140_CERS8</name>
<accession>M2Q140</accession>
<gene>
    <name evidence="2" type="ORF">CERSUDRAFT_101273</name>
</gene>
<evidence type="ECO:0000313" key="2">
    <source>
        <dbReference type="EMBL" id="EMD30523.1"/>
    </source>
</evidence>
<sequence length="194" mass="20890">MGASMPVHSERIAGSLAFPQGVASCTPQNVLLRTSRQSTRAAQRRGSLPDKSSMIIGFFLHTAWRHALDTSRRGDSAGYGTRSRIPHAGRGSWGRVTFPPTNGRSDRSAAGTFGPGSTLAAPVGMYEQRALRRRDQVPYPVGCQCLEFPPRPARAVRSARSYHPCTRARMRDKTGSPITLGKSAALTSIVGTLV</sequence>
<reference evidence="2 3" key="1">
    <citation type="journal article" date="2012" name="Proc. Natl. Acad. Sci. U.S.A.">
        <title>Comparative genomics of Ceriporiopsis subvermispora and Phanerochaete chrysosporium provide insight into selective ligninolysis.</title>
        <authorList>
            <person name="Fernandez-Fueyo E."/>
            <person name="Ruiz-Duenas F.J."/>
            <person name="Ferreira P."/>
            <person name="Floudas D."/>
            <person name="Hibbett D.S."/>
            <person name="Canessa P."/>
            <person name="Larrondo L.F."/>
            <person name="James T.Y."/>
            <person name="Seelenfreund D."/>
            <person name="Lobos S."/>
            <person name="Polanco R."/>
            <person name="Tello M."/>
            <person name="Honda Y."/>
            <person name="Watanabe T."/>
            <person name="Watanabe T."/>
            <person name="Ryu J.S."/>
            <person name="Kubicek C.P."/>
            <person name="Schmoll M."/>
            <person name="Gaskell J."/>
            <person name="Hammel K.E."/>
            <person name="St John F.J."/>
            <person name="Vanden Wymelenberg A."/>
            <person name="Sabat G."/>
            <person name="Splinter BonDurant S."/>
            <person name="Syed K."/>
            <person name="Yadav J.S."/>
            <person name="Doddapaneni H."/>
            <person name="Subramanian V."/>
            <person name="Lavin J.L."/>
            <person name="Oguiza J.A."/>
            <person name="Perez G."/>
            <person name="Pisabarro A.G."/>
            <person name="Ramirez L."/>
            <person name="Santoyo F."/>
            <person name="Master E."/>
            <person name="Coutinho P.M."/>
            <person name="Henrissat B."/>
            <person name="Lombard V."/>
            <person name="Magnuson J.K."/>
            <person name="Kuees U."/>
            <person name="Hori C."/>
            <person name="Igarashi K."/>
            <person name="Samejima M."/>
            <person name="Held B.W."/>
            <person name="Barry K.W."/>
            <person name="LaButti K.M."/>
            <person name="Lapidus A."/>
            <person name="Lindquist E.A."/>
            <person name="Lucas S.M."/>
            <person name="Riley R."/>
            <person name="Salamov A.A."/>
            <person name="Hoffmeister D."/>
            <person name="Schwenk D."/>
            <person name="Hadar Y."/>
            <person name="Yarden O."/>
            <person name="de Vries R.P."/>
            <person name="Wiebenga A."/>
            <person name="Stenlid J."/>
            <person name="Eastwood D."/>
            <person name="Grigoriev I.V."/>
            <person name="Berka R.M."/>
            <person name="Blanchette R.A."/>
            <person name="Kersten P."/>
            <person name="Martinez A.T."/>
            <person name="Vicuna R."/>
            <person name="Cullen D."/>
        </authorList>
    </citation>
    <scope>NUCLEOTIDE SEQUENCE [LARGE SCALE GENOMIC DNA]</scope>
    <source>
        <strain evidence="2 3">B</strain>
    </source>
</reference>
<feature type="region of interest" description="Disordered" evidence="1">
    <location>
        <begin position="72"/>
        <end position="96"/>
    </location>
</feature>
<dbReference type="Proteomes" id="UP000016930">
    <property type="component" value="Unassembled WGS sequence"/>
</dbReference>
<keyword evidence="3" id="KW-1185">Reference proteome</keyword>
<organism evidence="2 3">
    <name type="scientific">Ceriporiopsis subvermispora (strain B)</name>
    <name type="common">White-rot fungus</name>
    <name type="synonym">Gelatoporia subvermispora</name>
    <dbReference type="NCBI Taxonomy" id="914234"/>
    <lineage>
        <taxon>Eukaryota</taxon>
        <taxon>Fungi</taxon>
        <taxon>Dikarya</taxon>
        <taxon>Basidiomycota</taxon>
        <taxon>Agaricomycotina</taxon>
        <taxon>Agaricomycetes</taxon>
        <taxon>Polyporales</taxon>
        <taxon>Gelatoporiaceae</taxon>
        <taxon>Gelatoporia</taxon>
    </lineage>
</organism>
<dbReference type="HOGENOM" id="CLU_1402265_0_0_1"/>
<proteinExistence type="predicted"/>
<evidence type="ECO:0000256" key="1">
    <source>
        <dbReference type="SAM" id="MobiDB-lite"/>
    </source>
</evidence>
<protein>
    <submittedName>
        <fullName evidence="2">Uncharacterized protein</fullName>
    </submittedName>
</protein>